<keyword evidence="3" id="KW-1185">Reference proteome</keyword>
<organism evidence="2 3">
    <name type="scientific">Streptobacillus felis</name>
    <dbReference type="NCBI Taxonomy" id="1384509"/>
    <lineage>
        <taxon>Bacteria</taxon>
        <taxon>Fusobacteriati</taxon>
        <taxon>Fusobacteriota</taxon>
        <taxon>Fusobacteriia</taxon>
        <taxon>Fusobacteriales</taxon>
        <taxon>Leptotrichiaceae</taxon>
        <taxon>Streptobacillus</taxon>
    </lineage>
</organism>
<dbReference type="AlphaFoldDB" id="A0A7Z0T837"/>
<evidence type="ECO:0008006" key="4">
    <source>
        <dbReference type="Google" id="ProtNLM"/>
    </source>
</evidence>
<evidence type="ECO:0000313" key="3">
    <source>
        <dbReference type="Proteomes" id="UP000526184"/>
    </source>
</evidence>
<dbReference type="EMBL" id="JABMKT010000004">
    <property type="protein sequence ID" value="NYV27499.1"/>
    <property type="molecule type" value="Genomic_DNA"/>
</dbReference>
<keyword evidence="1" id="KW-0732">Signal</keyword>
<dbReference type="RefSeq" id="WP_067320398.1">
    <property type="nucleotide sequence ID" value="NZ_CBCRWS010000018.1"/>
</dbReference>
<accession>A0A7Z0T837</accession>
<protein>
    <recommendedName>
        <fullName evidence="4">Outer membrane protein beta-barrel domain-containing protein</fullName>
    </recommendedName>
</protein>
<gene>
    <name evidence="2" type="ORF">HP397_01480</name>
</gene>
<proteinExistence type="predicted"/>
<feature type="signal peptide" evidence="1">
    <location>
        <begin position="1"/>
        <end position="21"/>
    </location>
</feature>
<dbReference type="OrthoDB" id="95536at2"/>
<evidence type="ECO:0000313" key="2">
    <source>
        <dbReference type="EMBL" id="NYV27499.1"/>
    </source>
</evidence>
<reference evidence="2 3" key="1">
    <citation type="submission" date="2020-05" db="EMBL/GenBank/DDBJ databases">
        <title>Streptobacillus felis strain LHL191014123.</title>
        <authorList>
            <person name="Fawzy A."/>
            <person name="Rau J."/>
            <person name="Risse K."/>
            <person name="Schauerte N."/>
            <person name="Geiger C."/>
            <person name="Blom J."/>
            <person name="Imirzalioglu C."/>
            <person name="Falgenhauer J."/>
            <person name="Bach A."/>
            <person name="Herden C."/>
            <person name="Eisenberg T."/>
        </authorList>
    </citation>
    <scope>NUCLEOTIDE SEQUENCE [LARGE SCALE GENOMIC DNA]</scope>
    <source>
        <strain evidence="2 3">LHL191014123</strain>
    </source>
</reference>
<feature type="chain" id="PRO_5031441650" description="Outer membrane protein beta-barrel domain-containing protein" evidence="1">
    <location>
        <begin position="22"/>
        <end position="176"/>
    </location>
</feature>
<dbReference type="Proteomes" id="UP000526184">
    <property type="component" value="Unassembled WGS sequence"/>
</dbReference>
<evidence type="ECO:0000256" key="1">
    <source>
        <dbReference type="SAM" id="SignalP"/>
    </source>
</evidence>
<name>A0A7Z0T837_9FUSO</name>
<comment type="caution">
    <text evidence="2">The sequence shown here is derived from an EMBL/GenBank/DDBJ whole genome shotgun (WGS) entry which is preliminary data.</text>
</comment>
<sequence length="176" mass="18657">MKKILLGFVLFAGLTSFSATVTGPRYRVEGSAAYNGEFKKDGGHGANFSLGVMPEWKYDVSKDLDLTFGPKISVSGGFAKTEDKMVGQGSVNLALAGEVNYAVAKEVKVYGGTELGMGLLIKPNKEESNEEKKAGVNFGYLAKASIGLKLQDKYNVAVFGGYGTKGIVGIEAGYTF</sequence>